<organism evidence="1 2">
    <name type="scientific">Paenibacillus amylolyticus</name>
    <dbReference type="NCBI Taxonomy" id="1451"/>
    <lineage>
        <taxon>Bacteria</taxon>
        <taxon>Bacillati</taxon>
        <taxon>Bacillota</taxon>
        <taxon>Bacilli</taxon>
        <taxon>Bacillales</taxon>
        <taxon>Paenibacillaceae</taxon>
        <taxon>Paenibacillus</taxon>
    </lineage>
</organism>
<gene>
    <name evidence="1" type="ORF">BK131_04490</name>
</gene>
<accession>A0A1R1C5D0</accession>
<dbReference type="RefSeq" id="WP_076330592.1">
    <property type="nucleotide sequence ID" value="NZ_MRTJ01000001.1"/>
</dbReference>
<proteinExistence type="predicted"/>
<evidence type="ECO:0000313" key="1">
    <source>
        <dbReference type="EMBL" id="OMF17228.1"/>
    </source>
</evidence>
<reference evidence="1 2" key="1">
    <citation type="submission" date="2016-11" db="EMBL/GenBank/DDBJ databases">
        <title>Paenibacillus species isolates.</title>
        <authorList>
            <person name="Beno S.M."/>
        </authorList>
    </citation>
    <scope>NUCLEOTIDE SEQUENCE [LARGE SCALE GENOMIC DNA]</scope>
    <source>
        <strain evidence="1 2">FSL H8-0246</strain>
    </source>
</reference>
<dbReference type="EMBL" id="MRTJ01000001">
    <property type="protein sequence ID" value="OMF17228.1"/>
    <property type="molecule type" value="Genomic_DNA"/>
</dbReference>
<comment type="caution">
    <text evidence="1">The sequence shown here is derived from an EMBL/GenBank/DDBJ whole genome shotgun (WGS) entry which is preliminary data.</text>
</comment>
<protein>
    <submittedName>
        <fullName evidence="1">Uncharacterized protein</fullName>
    </submittedName>
</protein>
<sequence length="220" mass="25074">MSITRWVYKDTKDLRCVHVGNSDNTTSEKSNQMQVEYRFENSAGVESKWHRPALPGSELTGKAIFPVEISTQDRSRMSQVKLYLNYPPMNAYTDGVTHVVCDITTSRDITGLELICGFLVQADDVLGPTYGNNQGLQWDVYREPISLKKGIVNKFVRALPADHIKKQANAQSFQPRHVPFYYWRMEGANTWRPGDEIEFSFRFVSQPFVEAKVGTRSGQT</sequence>
<dbReference type="Proteomes" id="UP000187134">
    <property type="component" value="Unassembled WGS sequence"/>
</dbReference>
<dbReference type="AlphaFoldDB" id="A0A1R1C5D0"/>
<name>A0A1R1C5D0_PAEAM</name>
<evidence type="ECO:0000313" key="2">
    <source>
        <dbReference type="Proteomes" id="UP000187134"/>
    </source>
</evidence>